<dbReference type="PRINTS" id="PR00035">
    <property type="entry name" value="HTHGNTR"/>
</dbReference>
<evidence type="ECO:0000259" key="4">
    <source>
        <dbReference type="PROSITE" id="PS50949"/>
    </source>
</evidence>
<dbReference type="OrthoDB" id="9782299at2"/>
<dbReference type="Gene3D" id="1.20.120.530">
    <property type="entry name" value="GntR ligand-binding domain-like"/>
    <property type="match status" value="1"/>
</dbReference>
<evidence type="ECO:0000313" key="6">
    <source>
        <dbReference type="Proteomes" id="UP000321558"/>
    </source>
</evidence>
<dbReference type="SUPFAM" id="SSF46785">
    <property type="entry name" value="Winged helix' DNA-binding domain"/>
    <property type="match status" value="1"/>
</dbReference>
<dbReference type="SMART" id="SM00895">
    <property type="entry name" value="FCD"/>
    <property type="match status" value="1"/>
</dbReference>
<dbReference type="SMART" id="SM00345">
    <property type="entry name" value="HTH_GNTR"/>
    <property type="match status" value="1"/>
</dbReference>
<gene>
    <name evidence="5" type="ORF">OSO01_44010</name>
</gene>
<sequence length="229" mass="26100">MILKTNRKSLVEQVAEQIEQLIEQKHWKVGDKLPPEMELIEEFDVSRNTLREAVRALVHAGLLETKQGSGTIVRSTSALDAALKRHVKKSTMLETLEVRLALEKQAAQMAAERRTESDLIDLEVCINNCKEASAKKDLEQFISSDIQFHKTVVAASNNQLLIDLYENMTEVLFSFVQDFMTIEPLFPFEQGIHLELFKAIQKQNKESAAAYVENDMEVLKESIIKILKE</sequence>
<keyword evidence="3" id="KW-0804">Transcription</keyword>
<keyword evidence="1" id="KW-0805">Transcription regulation</keyword>
<dbReference type="Gene3D" id="1.10.10.10">
    <property type="entry name" value="Winged helix-like DNA-binding domain superfamily/Winged helix DNA-binding domain"/>
    <property type="match status" value="1"/>
</dbReference>
<dbReference type="EMBL" id="BJYM01000026">
    <property type="protein sequence ID" value="GEN89662.1"/>
    <property type="molecule type" value="Genomic_DNA"/>
</dbReference>
<organism evidence="5 6">
    <name type="scientific">Oceanobacillus sojae</name>
    <dbReference type="NCBI Taxonomy" id="582851"/>
    <lineage>
        <taxon>Bacteria</taxon>
        <taxon>Bacillati</taxon>
        <taxon>Bacillota</taxon>
        <taxon>Bacilli</taxon>
        <taxon>Bacillales</taxon>
        <taxon>Bacillaceae</taxon>
        <taxon>Oceanobacillus</taxon>
    </lineage>
</organism>
<dbReference type="PANTHER" id="PTHR43537">
    <property type="entry name" value="TRANSCRIPTIONAL REGULATOR, GNTR FAMILY"/>
    <property type="match status" value="1"/>
</dbReference>
<accession>A0A511ZQE4</accession>
<evidence type="ECO:0000256" key="2">
    <source>
        <dbReference type="ARBA" id="ARBA00023125"/>
    </source>
</evidence>
<reference evidence="5 6" key="1">
    <citation type="submission" date="2019-07" db="EMBL/GenBank/DDBJ databases">
        <title>Whole genome shotgun sequence of Oceanobacillus sojae NBRC 105379.</title>
        <authorList>
            <person name="Hosoyama A."/>
            <person name="Uohara A."/>
            <person name="Ohji S."/>
            <person name="Ichikawa N."/>
        </authorList>
    </citation>
    <scope>NUCLEOTIDE SEQUENCE [LARGE SCALE GENOMIC DNA]</scope>
    <source>
        <strain evidence="5 6">NBRC 105379</strain>
    </source>
</reference>
<comment type="caution">
    <text evidence="5">The sequence shown here is derived from an EMBL/GenBank/DDBJ whole genome shotgun (WGS) entry which is preliminary data.</text>
</comment>
<dbReference type="PROSITE" id="PS50949">
    <property type="entry name" value="HTH_GNTR"/>
    <property type="match status" value="1"/>
</dbReference>
<dbReference type="GO" id="GO:0003700">
    <property type="term" value="F:DNA-binding transcription factor activity"/>
    <property type="evidence" value="ECO:0007669"/>
    <property type="project" value="InterPro"/>
</dbReference>
<keyword evidence="2" id="KW-0238">DNA-binding</keyword>
<dbReference type="InterPro" id="IPR036388">
    <property type="entry name" value="WH-like_DNA-bd_sf"/>
</dbReference>
<dbReference type="SUPFAM" id="SSF48008">
    <property type="entry name" value="GntR ligand-binding domain-like"/>
    <property type="match status" value="1"/>
</dbReference>
<dbReference type="PANTHER" id="PTHR43537:SF47">
    <property type="entry name" value="REGULATORY PROTEIN GNTR HTH"/>
    <property type="match status" value="1"/>
</dbReference>
<keyword evidence="6" id="KW-1185">Reference proteome</keyword>
<dbReference type="Pfam" id="PF07729">
    <property type="entry name" value="FCD"/>
    <property type="match status" value="1"/>
</dbReference>
<dbReference type="Proteomes" id="UP000321558">
    <property type="component" value="Unassembled WGS sequence"/>
</dbReference>
<dbReference type="InterPro" id="IPR000524">
    <property type="entry name" value="Tscrpt_reg_HTH_GntR"/>
</dbReference>
<dbReference type="AlphaFoldDB" id="A0A511ZQE4"/>
<dbReference type="CDD" id="cd07377">
    <property type="entry name" value="WHTH_GntR"/>
    <property type="match status" value="1"/>
</dbReference>
<protein>
    <submittedName>
        <fullName evidence="5">GntR family transcriptional regulator</fullName>
    </submittedName>
</protein>
<dbReference type="InterPro" id="IPR008920">
    <property type="entry name" value="TF_FadR/GntR_C"/>
</dbReference>
<dbReference type="InterPro" id="IPR036390">
    <property type="entry name" value="WH_DNA-bd_sf"/>
</dbReference>
<evidence type="ECO:0000256" key="3">
    <source>
        <dbReference type="ARBA" id="ARBA00023163"/>
    </source>
</evidence>
<evidence type="ECO:0000256" key="1">
    <source>
        <dbReference type="ARBA" id="ARBA00023015"/>
    </source>
</evidence>
<dbReference type="GO" id="GO:0003677">
    <property type="term" value="F:DNA binding"/>
    <property type="evidence" value="ECO:0007669"/>
    <property type="project" value="UniProtKB-KW"/>
</dbReference>
<dbReference type="InterPro" id="IPR011711">
    <property type="entry name" value="GntR_C"/>
</dbReference>
<feature type="domain" description="HTH gntR-type" evidence="4">
    <location>
        <begin position="8"/>
        <end position="76"/>
    </location>
</feature>
<dbReference type="STRING" id="582851.GCA_900162665_03481"/>
<name>A0A511ZQE4_9BACI</name>
<dbReference type="RefSeq" id="WP_147212547.1">
    <property type="nucleotide sequence ID" value="NZ_BJYM01000026.1"/>
</dbReference>
<proteinExistence type="predicted"/>
<evidence type="ECO:0000313" key="5">
    <source>
        <dbReference type="EMBL" id="GEN89662.1"/>
    </source>
</evidence>
<dbReference type="Pfam" id="PF00392">
    <property type="entry name" value="GntR"/>
    <property type="match status" value="1"/>
</dbReference>